<evidence type="ECO:0000313" key="2">
    <source>
        <dbReference type="EMBL" id="BBY52463.1"/>
    </source>
</evidence>
<protein>
    <recommendedName>
        <fullName evidence="1">HTH luxR-type domain-containing protein</fullName>
    </recommendedName>
</protein>
<geneLocation type="plasmid" evidence="3">
    <name>pjcm18538 dna</name>
</geneLocation>
<evidence type="ECO:0000259" key="1">
    <source>
        <dbReference type="PROSITE" id="PS50043"/>
    </source>
</evidence>
<dbReference type="PROSITE" id="PS50043">
    <property type="entry name" value="HTH_LUXR_2"/>
    <property type="match status" value="1"/>
</dbReference>
<organism evidence="2 3">
    <name type="scientific">Mycolicibacterium arabiense</name>
    <dbReference type="NCBI Taxonomy" id="1286181"/>
    <lineage>
        <taxon>Bacteria</taxon>
        <taxon>Bacillati</taxon>
        <taxon>Actinomycetota</taxon>
        <taxon>Actinomycetes</taxon>
        <taxon>Mycobacteriales</taxon>
        <taxon>Mycobacteriaceae</taxon>
        <taxon>Mycolicibacterium</taxon>
    </lineage>
</organism>
<accession>A0A7I7S708</accession>
<dbReference type="SMART" id="SM00421">
    <property type="entry name" value="HTH_LUXR"/>
    <property type="match status" value="1"/>
</dbReference>
<keyword evidence="3" id="KW-1185">Reference proteome</keyword>
<dbReference type="RefSeq" id="WP_163924309.1">
    <property type="nucleotide sequence ID" value="NZ_AP022593.1"/>
</dbReference>
<dbReference type="PRINTS" id="PR00038">
    <property type="entry name" value="HTHLUXR"/>
</dbReference>
<dbReference type="GO" id="GO:0003677">
    <property type="term" value="F:DNA binding"/>
    <property type="evidence" value="ECO:0007669"/>
    <property type="project" value="InterPro"/>
</dbReference>
<dbReference type="CDD" id="cd06170">
    <property type="entry name" value="LuxR_C_like"/>
    <property type="match status" value="1"/>
</dbReference>
<dbReference type="GO" id="GO:0006355">
    <property type="term" value="P:regulation of DNA-templated transcription"/>
    <property type="evidence" value="ECO:0007669"/>
    <property type="project" value="InterPro"/>
</dbReference>
<dbReference type="SUPFAM" id="SSF52540">
    <property type="entry name" value="P-loop containing nucleoside triphosphate hydrolases"/>
    <property type="match status" value="1"/>
</dbReference>
<name>A0A7I7S708_9MYCO</name>
<dbReference type="InterPro" id="IPR000792">
    <property type="entry name" value="Tscrpt_reg_LuxR_C"/>
</dbReference>
<dbReference type="PROSITE" id="PS00622">
    <property type="entry name" value="HTH_LUXR_1"/>
    <property type="match status" value="1"/>
</dbReference>
<dbReference type="InterPro" id="IPR036388">
    <property type="entry name" value="WH-like_DNA-bd_sf"/>
</dbReference>
<sequence length="869" mass="92178">MLDHWPLIGRDGDVEEVVGLVTGGYCRGVALGGKAGVGKSRLARTVAQAATHTGWTVRRVAATATSRSIPLGAFAQWVDDLDGPPPAMARRVVGSMTAGTEVGRLLVFVDDAHLLDDLSALVLHLLVHAENATVLLTVRTGEAIPDAVSALWKDGLVEHRVLSPLSRPDSEELLKAALGARLNPRSADRLWRLARGNVLFLRQLVEMEVRADRMIARDGAIEWAQDAVVPATLLELVDGQIGSIPARVRDVVDFVAISEPVDWHCLRMLADQAAIEEAEQRELIRTGDGLVYVGHPLYADVRRTRCGPSRLRRLRGEVAMAMKDGGSATQVMNRGMLWLDSDLPPEPDVLSAAAAAATSLMDFDSAERLLAAAVQVDGGAPARVRRAYNLLMVQQGERAAAVLDTIEAGEVPPSVFLNDVVLRAANLLWWERSPAESMRVLDEALAMDDQPHRDALLVFRALQLVLGAKPFEALEGIAGIDLGGLDDFGATIGLSVRCLASAELGRSADAAAAAASCAAVVQSSEQAKLLSLLLTDYQTFALAAAGYVAEGVEVAQARLRADEAQPASTRAVMSELAGGAALAAGDLDAALRHLSVRTEDIAAESNTFHLAVSAHRYYLRRAQVLARRGDPEGAEAAIEAARPHRHPAYVNLTPVDTLTAALIAGARDRVTEARRLACAAADFARRHDSWAREVWCLQTAVQFGDIGHADRLAELATMVEGPRAAVAAHHAEALGRDDAVGLDRVSQEFEAMGDLLAAADAVAQAAVSHRRAGRIGSAMTAEARMRRLVERCGGATSPAIVAATPAATAFSNREREIAALVEQGLSNREIAAAVSLSVRTIEGHILRASAKAGVTGRAGLAAVVRAMRG</sequence>
<gene>
    <name evidence="2" type="ORF">MARA_59310</name>
</gene>
<dbReference type="InterPro" id="IPR027417">
    <property type="entry name" value="P-loop_NTPase"/>
</dbReference>
<feature type="domain" description="HTH luxR-type" evidence="1">
    <location>
        <begin position="803"/>
        <end position="868"/>
    </location>
</feature>
<dbReference type="Gene3D" id="3.40.50.300">
    <property type="entry name" value="P-loop containing nucleotide triphosphate hydrolases"/>
    <property type="match status" value="1"/>
</dbReference>
<dbReference type="EMBL" id="AP022593">
    <property type="protein sequence ID" value="BBY52463.1"/>
    <property type="molecule type" value="Genomic_DNA"/>
</dbReference>
<dbReference type="InterPro" id="IPR016032">
    <property type="entry name" value="Sig_transdc_resp-reg_C-effctor"/>
</dbReference>
<dbReference type="KEGG" id="marz:MARA_59310"/>
<proteinExistence type="predicted"/>
<dbReference type="Gene3D" id="1.10.10.10">
    <property type="entry name" value="Winged helix-like DNA-binding domain superfamily/Winged helix DNA-binding domain"/>
    <property type="match status" value="1"/>
</dbReference>
<dbReference type="AlphaFoldDB" id="A0A7I7S708"/>
<dbReference type="SUPFAM" id="SSF46894">
    <property type="entry name" value="C-terminal effector domain of the bipartite response regulators"/>
    <property type="match status" value="1"/>
</dbReference>
<dbReference type="Proteomes" id="UP000467428">
    <property type="component" value="Chromosome"/>
</dbReference>
<reference evidence="2 3" key="1">
    <citation type="journal article" date="2019" name="Emerg. Microbes Infect.">
        <title>Comprehensive subspecies identification of 175 nontuberculous mycobacteria species based on 7547 genomic profiles.</title>
        <authorList>
            <person name="Matsumoto Y."/>
            <person name="Kinjo T."/>
            <person name="Motooka D."/>
            <person name="Nabeya D."/>
            <person name="Jung N."/>
            <person name="Uechi K."/>
            <person name="Horii T."/>
            <person name="Iida T."/>
            <person name="Fujita J."/>
            <person name="Nakamura S."/>
        </authorList>
    </citation>
    <scope>NUCLEOTIDE SEQUENCE [LARGE SCALE GENOMIC DNA]</scope>
    <source>
        <strain evidence="2 3">JCM 18538</strain>
    </source>
</reference>
<dbReference type="Pfam" id="PF00196">
    <property type="entry name" value="GerE"/>
    <property type="match status" value="1"/>
</dbReference>
<evidence type="ECO:0000313" key="3">
    <source>
        <dbReference type="Proteomes" id="UP000467428"/>
    </source>
</evidence>